<dbReference type="Gene3D" id="1.10.510.10">
    <property type="entry name" value="Transferase(Phosphotransferase) domain 1"/>
    <property type="match status" value="1"/>
</dbReference>
<evidence type="ECO:0000313" key="12">
    <source>
        <dbReference type="Proteomes" id="UP000315522"/>
    </source>
</evidence>
<dbReference type="Proteomes" id="UP000315522">
    <property type="component" value="Unassembled WGS sequence"/>
</dbReference>
<dbReference type="PANTHER" id="PTHR47634">
    <property type="entry name" value="PROTEIN KINASE DOMAIN-CONTAINING PROTEIN-RELATED"/>
    <property type="match status" value="1"/>
</dbReference>
<gene>
    <name evidence="11" type="primary">SRPK_0</name>
    <name evidence="11" type="ORF">LAWI1_G006214</name>
</gene>
<accession>A0A559MAJ8</accession>
<name>A0A559MAJ8_9HELO</name>
<evidence type="ECO:0000256" key="2">
    <source>
        <dbReference type="ARBA" id="ARBA00022527"/>
    </source>
</evidence>
<evidence type="ECO:0000256" key="1">
    <source>
        <dbReference type="ARBA" id="ARBA00012513"/>
    </source>
</evidence>
<comment type="catalytic activity">
    <reaction evidence="7">
        <text>L-threonyl-[protein] + ATP = O-phospho-L-threonyl-[protein] + ADP + H(+)</text>
        <dbReference type="Rhea" id="RHEA:46608"/>
        <dbReference type="Rhea" id="RHEA-COMP:11060"/>
        <dbReference type="Rhea" id="RHEA-COMP:11605"/>
        <dbReference type="ChEBI" id="CHEBI:15378"/>
        <dbReference type="ChEBI" id="CHEBI:30013"/>
        <dbReference type="ChEBI" id="CHEBI:30616"/>
        <dbReference type="ChEBI" id="CHEBI:61977"/>
        <dbReference type="ChEBI" id="CHEBI:456216"/>
        <dbReference type="EC" id="2.7.11.1"/>
    </reaction>
</comment>
<evidence type="ECO:0000259" key="10">
    <source>
        <dbReference type="PROSITE" id="PS50011"/>
    </source>
</evidence>
<protein>
    <recommendedName>
        <fullName evidence="1">non-specific serine/threonine protein kinase</fullName>
        <ecNumber evidence="1">2.7.11.1</ecNumber>
    </recommendedName>
</protein>
<keyword evidence="4 9" id="KW-0547">Nucleotide-binding</keyword>
<keyword evidence="12" id="KW-1185">Reference proteome</keyword>
<dbReference type="GO" id="GO:0005634">
    <property type="term" value="C:nucleus"/>
    <property type="evidence" value="ECO:0007669"/>
    <property type="project" value="TreeGrafter"/>
</dbReference>
<comment type="catalytic activity">
    <reaction evidence="8">
        <text>L-seryl-[protein] + ATP = O-phospho-L-seryl-[protein] + ADP + H(+)</text>
        <dbReference type="Rhea" id="RHEA:17989"/>
        <dbReference type="Rhea" id="RHEA-COMP:9863"/>
        <dbReference type="Rhea" id="RHEA-COMP:11604"/>
        <dbReference type="ChEBI" id="CHEBI:15378"/>
        <dbReference type="ChEBI" id="CHEBI:29999"/>
        <dbReference type="ChEBI" id="CHEBI:30616"/>
        <dbReference type="ChEBI" id="CHEBI:83421"/>
        <dbReference type="ChEBI" id="CHEBI:456216"/>
        <dbReference type="EC" id="2.7.11.1"/>
    </reaction>
</comment>
<evidence type="ECO:0000256" key="8">
    <source>
        <dbReference type="ARBA" id="ARBA00048679"/>
    </source>
</evidence>
<keyword evidence="2" id="KW-0723">Serine/threonine-protein kinase</keyword>
<reference evidence="11 12" key="1">
    <citation type="submission" date="2018-05" db="EMBL/GenBank/DDBJ databases">
        <title>Genome sequencing and assembly of the regulated plant pathogen Lachnellula willkommii and related sister species for the development of diagnostic species identification markers.</title>
        <authorList>
            <person name="Giroux E."/>
            <person name="Bilodeau G."/>
        </authorList>
    </citation>
    <scope>NUCLEOTIDE SEQUENCE [LARGE SCALE GENOMIC DNA]</scope>
    <source>
        <strain evidence="11 12">CBS 172.35</strain>
    </source>
</reference>
<sequence>MSTLKPDQQEEGLDKYRKGGFHPVRLGEFYSSKYKVLRKLGYGRYSTVWLVRNQDDQRFWAMKVLSAECYGAGTDIFELEILRHLRNADIEHPGYKYISSLEGSFTHEGPNGSHVCLIFKVMGESLSTFRYWFGNSLILSPVAARFATQLLQALDYAHTCGVIHTDIQPNNIMVQVPDESLINRYLESTLSDASDLKLSPEDSAEYEIIPTQSLRDFYLPDDHFNVMTVDIALSDWGVASWTSKHLTELIQPVLLRSPEVMIQATWGPSTDIWNLGALVPEFIYGQSMFSGKTEAKVYSSTRHLEEMNRLLGPFPRELLLKGNTALVKDTFDENGNIKEPKMASFVGLDVRYANLEDGEKEEFTAFTKALLELNPEKRKSAKKLLGEAWLHHPWEGKVLA</sequence>
<dbReference type="Pfam" id="PF00069">
    <property type="entry name" value="Pkinase"/>
    <property type="match status" value="2"/>
</dbReference>
<dbReference type="PROSITE" id="PS50011">
    <property type="entry name" value="PROTEIN_KINASE_DOM"/>
    <property type="match status" value="1"/>
</dbReference>
<feature type="binding site" evidence="9">
    <location>
        <position position="63"/>
    </location>
    <ligand>
        <name>ATP</name>
        <dbReference type="ChEBI" id="CHEBI:30616"/>
    </ligand>
</feature>
<evidence type="ECO:0000256" key="7">
    <source>
        <dbReference type="ARBA" id="ARBA00047899"/>
    </source>
</evidence>
<dbReference type="PANTHER" id="PTHR47634:SF9">
    <property type="entry name" value="PROTEIN KINASE DOMAIN-CONTAINING PROTEIN-RELATED"/>
    <property type="match status" value="1"/>
</dbReference>
<dbReference type="GO" id="GO:0004674">
    <property type="term" value="F:protein serine/threonine kinase activity"/>
    <property type="evidence" value="ECO:0007669"/>
    <property type="project" value="UniProtKB-KW"/>
</dbReference>
<comment type="caution">
    <text evidence="11">The sequence shown here is derived from an EMBL/GenBank/DDBJ whole genome shotgun (WGS) entry which is preliminary data.</text>
</comment>
<evidence type="ECO:0000256" key="6">
    <source>
        <dbReference type="ARBA" id="ARBA00022840"/>
    </source>
</evidence>
<dbReference type="GO" id="GO:0005737">
    <property type="term" value="C:cytoplasm"/>
    <property type="evidence" value="ECO:0007669"/>
    <property type="project" value="TreeGrafter"/>
</dbReference>
<dbReference type="EC" id="2.7.11.1" evidence="1"/>
<evidence type="ECO:0000256" key="9">
    <source>
        <dbReference type="PROSITE-ProRule" id="PRU10141"/>
    </source>
</evidence>
<keyword evidence="5 11" id="KW-0418">Kinase</keyword>
<keyword evidence="3" id="KW-0808">Transferase</keyword>
<dbReference type="SUPFAM" id="SSF56112">
    <property type="entry name" value="Protein kinase-like (PK-like)"/>
    <property type="match status" value="1"/>
</dbReference>
<dbReference type="InterPro" id="IPR000719">
    <property type="entry name" value="Prot_kinase_dom"/>
</dbReference>
<dbReference type="EMBL" id="QGML01001024">
    <property type="protein sequence ID" value="TVY89984.1"/>
    <property type="molecule type" value="Genomic_DNA"/>
</dbReference>
<dbReference type="AlphaFoldDB" id="A0A559MAJ8"/>
<dbReference type="InterPro" id="IPR011009">
    <property type="entry name" value="Kinase-like_dom_sf"/>
</dbReference>
<evidence type="ECO:0000313" key="11">
    <source>
        <dbReference type="EMBL" id="TVY89984.1"/>
    </source>
</evidence>
<dbReference type="GO" id="GO:0050684">
    <property type="term" value="P:regulation of mRNA processing"/>
    <property type="evidence" value="ECO:0007669"/>
    <property type="project" value="TreeGrafter"/>
</dbReference>
<proteinExistence type="predicted"/>
<evidence type="ECO:0000256" key="4">
    <source>
        <dbReference type="ARBA" id="ARBA00022741"/>
    </source>
</evidence>
<dbReference type="PROSITE" id="PS00107">
    <property type="entry name" value="PROTEIN_KINASE_ATP"/>
    <property type="match status" value="1"/>
</dbReference>
<evidence type="ECO:0000256" key="5">
    <source>
        <dbReference type="ARBA" id="ARBA00022777"/>
    </source>
</evidence>
<keyword evidence="6 9" id="KW-0067">ATP-binding</keyword>
<dbReference type="InterPro" id="IPR051334">
    <property type="entry name" value="SRPK"/>
</dbReference>
<evidence type="ECO:0000256" key="3">
    <source>
        <dbReference type="ARBA" id="ARBA00022679"/>
    </source>
</evidence>
<dbReference type="InterPro" id="IPR017441">
    <property type="entry name" value="Protein_kinase_ATP_BS"/>
</dbReference>
<dbReference type="GO" id="GO:0000245">
    <property type="term" value="P:spliceosomal complex assembly"/>
    <property type="evidence" value="ECO:0007669"/>
    <property type="project" value="TreeGrafter"/>
</dbReference>
<feature type="domain" description="Protein kinase" evidence="10">
    <location>
        <begin position="34"/>
        <end position="395"/>
    </location>
</feature>
<dbReference type="SMART" id="SM00220">
    <property type="entry name" value="S_TKc"/>
    <property type="match status" value="1"/>
</dbReference>
<dbReference type="Gene3D" id="3.30.200.20">
    <property type="entry name" value="Phosphorylase Kinase, domain 1"/>
    <property type="match status" value="1"/>
</dbReference>
<organism evidence="11 12">
    <name type="scientific">Lachnellula willkommii</name>
    <dbReference type="NCBI Taxonomy" id="215461"/>
    <lineage>
        <taxon>Eukaryota</taxon>
        <taxon>Fungi</taxon>
        <taxon>Dikarya</taxon>
        <taxon>Ascomycota</taxon>
        <taxon>Pezizomycotina</taxon>
        <taxon>Leotiomycetes</taxon>
        <taxon>Helotiales</taxon>
        <taxon>Lachnaceae</taxon>
        <taxon>Lachnellula</taxon>
    </lineage>
</organism>
<dbReference type="GO" id="GO:0005524">
    <property type="term" value="F:ATP binding"/>
    <property type="evidence" value="ECO:0007669"/>
    <property type="project" value="UniProtKB-UniRule"/>
</dbReference>